<dbReference type="Proteomes" id="UP000321717">
    <property type="component" value="Unassembled WGS sequence"/>
</dbReference>
<proteinExistence type="predicted"/>
<dbReference type="InterPro" id="IPR050563">
    <property type="entry name" value="4-hydroxybenzoyl-CoA_TE"/>
</dbReference>
<dbReference type="InterPro" id="IPR029069">
    <property type="entry name" value="HotDog_dom_sf"/>
</dbReference>
<dbReference type="PANTHER" id="PTHR31793:SF2">
    <property type="entry name" value="BLR1345 PROTEIN"/>
    <property type="match status" value="1"/>
</dbReference>
<evidence type="ECO:0000313" key="1">
    <source>
        <dbReference type="EMBL" id="GEO85277.1"/>
    </source>
</evidence>
<protein>
    <submittedName>
        <fullName evidence="1">4-hydroxybenzoyl-CoA thioesterase</fullName>
    </submittedName>
</protein>
<dbReference type="RefSeq" id="WP_147180253.1">
    <property type="nucleotide sequence ID" value="NZ_BJZP01000009.1"/>
</dbReference>
<reference evidence="1 2" key="1">
    <citation type="submission" date="2019-07" db="EMBL/GenBank/DDBJ databases">
        <title>Whole genome shotgun sequence of Rhizobium naphthalenivorans NBRC 107585.</title>
        <authorList>
            <person name="Hosoyama A."/>
            <person name="Uohara A."/>
            <person name="Ohji S."/>
            <person name="Ichikawa N."/>
        </authorList>
    </citation>
    <scope>NUCLEOTIDE SEQUENCE [LARGE SCALE GENOMIC DNA]</scope>
    <source>
        <strain evidence="1 2">NBRC 107585</strain>
    </source>
</reference>
<sequence length="136" mass="15099">MTILTYQGVVYPAQCDAMGHMNVQFYIAAFDQSLWHLMAAAGYSAAWISERRQGWADRRYEIDFRQELPVGSLFEISSSIVKVGRTSLSTHHRLTNKAGGALCAELLAVSVYFDLAARQSLSLPREIIDGATKLAE</sequence>
<dbReference type="Gene3D" id="3.10.129.10">
    <property type="entry name" value="Hotdog Thioesterase"/>
    <property type="match status" value="1"/>
</dbReference>
<dbReference type="SUPFAM" id="SSF54637">
    <property type="entry name" value="Thioesterase/thiol ester dehydrase-isomerase"/>
    <property type="match status" value="1"/>
</dbReference>
<dbReference type="OrthoDB" id="7597365at2"/>
<dbReference type="PANTHER" id="PTHR31793">
    <property type="entry name" value="4-HYDROXYBENZOYL-COA THIOESTERASE FAMILY MEMBER"/>
    <property type="match status" value="1"/>
</dbReference>
<dbReference type="AlphaFoldDB" id="A0A512HIJ6"/>
<organism evidence="1 2">
    <name type="scientific">Ciceribacter naphthalenivorans</name>
    <dbReference type="NCBI Taxonomy" id="1118451"/>
    <lineage>
        <taxon>Bacteria</taxon>
        <taxon>Pseudomonadati</taxon>
        <taxon>Pseudomonadota</taxon>
        <taxon>Alphaproteobacteria</taxon>
        <taxon>Hyphomicrobiales</taxon>
        <taxon>Rhizobiaceae</taxon>
        <taxon>Ciceribacter</taxon>
    </lineage>
</organism>
<dbReference type="CDD" id="cd00586">
    <property type="entry name" value="4HBT"/>
    <property type="match status" value="1"/>
</dbReference>
<name>A0A512HIJ6_9HYPH</name>
<gene>
    <name evidence="1" type="ORF">RNA01_22090</name>
</gene>
<dbReference type="GO" id="GO:0047617">
    <property type="term" value="F:fatty acyl-CoA hydrolase activity"/>
    <property type="evidence" value="ECO:0007669"/>
    <property type="project" value="TreeGrafter"/>
</dbReference>
<comment type="caution">
    <text evidence="1">The sequence shown here is derived from an EMBL/GenBank/DDBJ whole genome shotgun (WGS) entry which is preliminary data.</text>
</comment>
<evidence type="ECO:0000313" key="2">
    <source>
        <dbReference type="Proteomes" id="UP000321717"/>
    </source>
</evidence>
<accession>A0A512HIJ6</accession>
<dbReference type="Pfam" id="PF13279">
    <property type="entry name" value="4HBT_2"/>
    <property type="match status" value="1"/>
</dbReference>
<keyword evidence="2" id="KW-1185">Reference proteome</keyword>
<dbReference type="EMBL" id="BJZP01000009">
    <property type="protein sequence ID" value="GEO85277.1"/>
    <property type="molecule type" value="Genomic_DNA"/>
</dbReference>